<evidence type="ECO:0000313" key="1">
    <source>
        <dbReference type="EMBL" id="MCW3483030.1"/>
    </source>
</evidence>
<evidence type="ECO:0000313" key="2">
    <source>
        <dbReference type="Proteomes" id="UP001207742"/>
    </source>
</evidence>
<reference evidence="1 2" key="1">
    <citation type="submission" date="2022-10" db="EMBL/GenBank/DDBJ databases">
        <title>Chitinophaga nivalis PC15 sp. nov., isolated from Pyeongchang county, South Korea.</title>
        <authorList>
            <person name="Trinh H.N."/>
        </authorList>
    </citation>
    <scope>NUCLEOTIDE SEQUENCE [LARGE SCALE GENOMIC DNA]</scope>
    <source>
        <strain evidence="1 2">PC14</strain>
    </source>
</reference>
<protein>
    <submittedName>
        <fullName evidence="1">Uncharacterized protein</fullName>
    </submittedName>
</protein>
<sequence>MRKKGVYILLLLFVLHNAAFNQLLKIPLLFSHFLYHQQLNRDISVTEFLCMHYWGEDMDDNDEEQDNKLPFKQVDAHTIHQTFIPLAKAVTIRLQECKNIVMDYPIQKDSYLPDPALSVLIQPPQA</sequence>
<dbReference type="Proteomes" id="UP001207742">
    <property type="component" value="Unassembled WGS sequence"/>
</dbReference>
<gene>
    <name evidence="1" type="ORF">OL497_03960</name>
</gene>
<dbReference type="RefSeq" id="WP_264727952.1">
    <property type="nucleotide sequence ID" value="NZ_JAPDNR010000001.1"/>
</dbReference>
<organism evidence="1 2">
    <name type="scientific">Chitinophaga nivalis</name>
    <dbReference type="NCBI Taxonomy" id="2991709"/>
    <lineage>
        <taxon>Bacteria</taxon>
        <taxon>Pseudomonadati</taxon>
        <taxon>Bacteroidota</taxon>
        <taxon>Chitinophagia</taxon>
        <taxon>Chitinophagales</taxon>
        <taxon>Chitinophagaceae</taxon>
        <taxon>Chitinophaga</taxon>
    </lineage>
</organism>
<name>A0ABT3IGE8_9BACT</name>
<keyword evidence="2" id="KW-1185">Reference proteome</keyword>
<proteinExistence type="predicted"/>
<accession>A0ABT3IGE8</accession>
<comment type="caution">
    <text evidence="1">The sequence shown here is derived from an EMBL/GenBank/DDBJ whole genome shotgun (WGS) entry which is preliminary data.</text>
</comment>
<dbReference type="EMBL" id="JAPDNS010000001">
    <property type="protein sequence ID" value="MCW3483030.1"/>
    <property type="molecule type" value="Genomic_DNA"/>
</dbReference>